<dbReference type="SUPFAM" id="SSF57802">
    <property type="entry name" value="Rubredoxin-like"/>
    <property type="match status" value="2"/>
</dbReference>
<accession>A0A9D9EAL2</accession>
<dbReference type="CDD" id="cd00730">
    <property type="entry name" value="rubredoxin"/>
    <property type="match status" value="1"/>
</dbReference>
<dbReference type="GO" id="GO:0043448">
    <property type="term" value="P:alkane catabolic process"/>
    <property type="evidence" value="ECO:0007669"/>
    <property type="project" value="TreeGrafter"/>
</dbReference>
<dbReference type="EMBL" id="JADIMU010000057">
    <property type="protein sequence ID" value="MBO8443767.1"/>
    <property type="molecule type" value="Genomic_DNA"/>
</dbReference>
<dbReference type="Pfam" id="PF00301">
    <property type="entry name" value="Rubredoxin"/>
    <property type="match status" value="1"/>
</dbReference>
<dbReference type="InterPro" id="IPR018527">
    <property type="entry name" value="Rubredoxin_Fe_BS"/>
</dbReference>
<organism evidence="7 8">
    <name type="scientific">Candidatus Aphodenecus pullistercoris</name>
    <dbReference type="NCBI Taxonomy" id="2840669"/>
    <lineage>
        <taxon>Bacteria</taxon>
        <taxon>Pseudomonadati</taxon>
        <taxon>Spirochaetota</taxon>
        <taxon>Spirochaetia</taxon>
        <taxon>Spirochaetales</taxon>
        <taxon>Candidatus Aphodenecus</taxon>
    </lineage>
</organism>
<dbReference type="GO" id="GO:0005506">
    <property type="term" value="F:iron ion binding"/>
    <property type="evidence" value="ECO:0007669"/>
    <property type="project" value="InterPro"/>
</dbReference>
<feature type="domain" description="Rubredoxin-like" evidence="6">
    <location>
        <begin position="169"/>
        <end position="203"/>
    </location>
</feature>
<dbReference type="InterPro" id="IPR024934">
    <property type="entry name" value="Rubredoxin-like_dom"/>
</dbReference>
<dbReference type="PANTHER" id="PTHR47627">
    <property type="entry name" value="RUBREDOXIN"/>
    <property type="match status" value="1"/>
</dbReference>
<dbReference type="PROSITE" id="PS00202">
    <property type="entry name" value="RUBREDOXIN"/>
    <property type="match status" value="1"/>
</dbReference>
<keyword evidence="4" id="KW-0249">Electron transport</keyword>
<dbReference type="Pfam" id="PF21349">
    <property type="entry name" value="RUBY_RBDX"/>
    <property type="match status" value="1"/>
</dbReference>
<dbReference type="GO" id="GO:0009055">
    <property type="term" value="F:electron transfer activity"/>
    <property type="evidence" value="ECO:0007669"/>
    <property type="project" value="TreeGrafter"/>
</dbReference>
<proteinExistence type="predicted"/>
<reference evidence="7" key="2">
    <citation type="journal article" date="2021" name="PeerJ">
        <title>Extensive microbial diversity within the chicken gut microbiome revealed by metagenomics and culture.</title>
        <authorList>
            <person name="Gilroy R."/>
            <person name="Ravi A."/>
            <person name="Getino M."/>
            <person name="Pursley I."/>
            <person name="Horton D.L."/>
            <person name="Alikhan N.F."/>
            <person name="Baker D."/>
            <person name="Gharbi K."/>
            <person name="Hall N."/>
            <person name="Watson M."/>
            <person name="Adriaenssens E.M."/>
            <person name="Foster-Nyarko E."/>
            <person name="Jarju S."/>
            <person name="Secka A."/>
            <person name="Antonio M."/>
            <person name="Oren A."/>
            <person name="Chaudhuri R.R."/>
            <person name="La Ragione R."/>
            <person name="Hildebrand F."/>
            <person name="Pallen M.J."/>
        </authorList>
    </citation>
    <scope>NUCLEOTIDE SEQUENCE</scope>
    <source>
        <strain evidence="7">11167</strain>
    </source>
</reference>
<dbReference type="InterPro" id="IPR050526">
    <property type="entry name" value="Rubredoxin_ET"/>
</dbReference>
<evidence type="ECO:0000313" key="8">
    <source>
        <dbReference type="Proteomes" id="UP000823633"/>
    </source>
</evidence>
<comment type="caution">
    <text evidence="7">The sequence shown here is derived from an EMBL/GenBank/DDBJ whole genome shotgun (WGS) entry which is preliminary data.</text>
</comment>
<protein>
    <submittedName>
        <fullName evidence="7">Rubredoxin</fullName>
    </submittedName>
</protein>
<keyword evidence="5" id="KW-0408">Iron</keyword>
<dbReference type="InterPro" id="IPR024935">
    <property type="entry name" value="Rubredoxin_dom"/>
</dbReference>
<gene>
    <name evidence="7" type="ORF">IAC42_08465</name>
</gene>
<evidence type="ECO:0000256" key="3">
    <source>
        <dbReference type="ARBA" id="ARBA00022723"/>
    </source>
</evidence>
<evidence type="ECO:0000256" key="2">
    <source>
        <dbReference type="ARBA" id="ARBA00022448"/>
    </source>
</evidence>
<reference evidence="7" key="1">
    <citation type="submission" date="2020-10" db="EMBL/GenBank/DDBJ databases">
        <authorList>
            <person name="Gilroy R."/>
        </authorList>
    </citation>
    <scope>NUCLEOTIDE SEQUENCE</scope>
    <source>
        <strain evidence="7">11167</strain>
    </source>
</reference>
<evidence type="ECO:0000259" key="6">
    <source>
        <dbReference type="PROSITE" id="PS50903"/>
    </source>
</evidence>
<sequence length="208" mass="22659">MVYVCSICGHIYDEAKEEVPFAQLPDDWTCPSCGAEKAMFDPVTDDDGQEKVVEAEAHKLEKLPSALLATIFSNFERACRKQYDEEGANLFHELSIALAPAAGEGTPDDLAAMVDEDISKLYPALKSLCAGKKDRGALRALTWGEKVTRIHRSLLAQLKKQGTAFAAGTSVWLCTACGFVFIGDSAPERCPVCKVPQWLFEQIKGGEA</sequence>
<evidence type="ECO:0000256" key="5">
    <source>
        <dbReference type="ARBA" id="ARBA00023004"/>
    </source>
</evidence>
<dbReference type="PANTHER" id="PTHR47627:SF1">
    <property type="entry name" value="RUBREDOXIN-1-RELATED"/>
    <property type="match status" value="1"/>
</dbReference>
<dbReference type="InterPro" id="IPR048574">
    <property type="entry name" value="RUBY_RBDX"/>
</dbReference>
<evidence type="ECO:0000313" key="7">
    <source>
        <dbReference type="EMBL" id="MBO8443767.1"/>
    </source>
</evidence>
<dbReference type="Proteomes" id="UP000823633">
    <property type="component" value="Unassembled WGS sequence"/>
</dbReference>
<dbReference type="Gene3D" id="2.20.28.10">
    <property type="match status" value="2"/>
</dbReference>
<dbReference type="AlphaFoldDB" id="A0A9D9EAL2"/>
<comment type="cofactor">
    <cofactor evidence="1">
        <name>Fe(3+)</name>
        <dbReference type="ChEBI" id="CHEBI:29034"/>
    </cofactor>
</comment>
<keyword evidence="2" id="KW-0813">Transport</keyword>
<dbReference type="PROSITE" id="PS50903">
    <property type="entry name" value="RUBREDOXIN_LIKE"/>
    <property type="match status" value="2"/>
</dbReference>
<name>A0A9D9EAL2_9SPIR</name>
<feature type="domain" description="Rubredoxin-like" evidence="6">
    <location>
        <begin position="3"/>
        <end position="43"/>
    </location>
</feature>
<evidence type="ECO:0000256" key="1">
    <source>
        <dbReference type="ARBA" id="ARBA00001965"/>
    </source>
</evidence>
<evidence type="ECO:0000256" key="4">
    <source>
        <dbReference type="ARBA" id="ARBA00022982"/>
    </source>
</evidence>
<keyword evidence="3" id="KW-0479">Metal-binding</keyword>